<feature type="region of interest" description="Disordered" evidence="5">
    <location>
        <begin position="1"/>
        <end position="22"/>
    </location>
</feature>
<proteinExistence type="inferred from homology"/>
<feature type="region of interest" description="Disordered" evidence="5">
    <location>
        <begin position="189"/>
        <end position="221"/>
    </location>
</feature>
<dbReference type="AlphaFoldDB" id="A0A1I5A961"/>
<dbReference type="InterPro" id="IPR050137">
    <property type="entry name" value="PyrR_bifunctional"/>
</dbReference>
<feature type="domain" description="Phosphoribosyltransferase" evidence="6">
    <location>
        <begin position="26"/>
        <end position="171"/>
    </location>
</feature>
<keyword evidence="4 7" id="KW-0328">Glycosyltransferase</keyword>
<dbReference type="NCBIfam" id="NF003547">
    <property type="entry name" value="PRK05205.1-3"/>
    <property type="match status" value="1"/>
</dbReference>
<dbReference type="Pfam" id="PF00156">
    <property type="entry name" value="Pribosyltran"/>
    <property type="match status" value="1"/>
</dbReference>
<evidence type="ECO:0000256" key="1">
    <source>
        <dbReference type="ARBA" id="ARBA00005565"/>
    </source>
</evidence>
<organism evidence="7 8">
    <name type="scientific">Pseudonocardia ammonioxydans</name>
    <dbReference type="NCBI Taxonomy" id="260086"/>
    <lineage>
        <taxon>Bacteria</taxon>
        <taxon>Bacillati</taxon>
        <taxon>Actinomycetota</taxon>
        <taxon>Actinomycetes</taxon>
        <taxon>Pseudonocardiales</taxon>
        <taxon>Pseudonocardiaceae</taxon>
        <taxon>Pseudonocardia</taxon>
    </lineage>
</organism>
<evidence type="ECO:0000259" key="6">
    <source>
        <dbReference type="Pfam" id="PF00156"/>
    </source>
</evidence>
<feature type="compositionally biased region" description="Basic and acidic residues" evidence="5">
    <location>
        <begin position="1"/>
        <end position="20"/>
    </location>
</feature>
<feature type="short sequence motif" description="PRPP-binding" evidence="4">
    <location>
        <begin position="120"/>
        <end position="132"/>
    </location>
</feature>
<comment type="catalytic activity">
    <reaction evidence="4">
        <text>UMP + diphosphate = 5-phospho-alpha-D-ribose 1-diphosphate + uracil</text>
        <dbReference type="Rhea" id="RHEA:13017"/>
        <dbReference type="ChEBI" id="CHEBI:17568"/>
        <dbReference type="ChEBI" id="CHEBI:33019"/>
        <dbReference type="ChEBI" id="CHEBI:57865"/>
        <dbReference type="ChEBI" id="CHEBI:58017"/>
        <dbReference type="EC" id="2.4.2.9"/>
    </reaction>
</comment>
<protein>
    <recommendedName>
        <fullName evidence="4">Bifunctional protein PyrR</fullName>
    </recommendedName>
    <domain>
        <recommendedName>
            <fullName evidence="4">Pyrimidine operon regulatory protein</fullName>
        </recommendedName>
    </domain>
    <domain>
        <recommendedName>
            <fullName evidence="4">Uracil phosphoribosyltransferase</fullName>
            <shortName evidence="4">UPRTase</shortName>
            <ecNumber evidence="4">2.4.2.9</ecNumber>
        </recommendedName>
    </domain>
</protein>
<comment type="similarity">
    <text evidence="1 4">Belongs to the purine/pyrimidine phosphoribosyltransferase family. PyrR subfamily.</text>
</comment>
<dbReference type="NCBIfam" id="NF003549">
    <property type="entry name" value="PRK05205.1-5"/>
    <property type="match status" value="1"/>
</dbReference>
<evidence type="ECO:0000313" key="8">
    <source>
        <dbReference type="Proteomes" id="UP000199614"/>
    </source>
</evidence>
<comment type="function">
    <text evidence="4">Regulates the transcription of the pyrimidine nucleotide (pyr) operon in response to exogenous pyrimidines.</text>
</comment>
<dbReference type="GO" id="GO:0006355">
    <property type="term" value="P:regulation of DNA-templated transcription"/>
    <property type="evidence" value="ECO:0007669"/>
    <property type="project" value="UniProtKB-UniRule"/>
</dbReference>
<evidence type="ECO:0000313" key="7">
    <source>
        <dbReference type="EMBL" id="SFN59034.1"/>
    </source>
</evidence>
<dbReference type="EC" id="2.4.2.9" evidence="4"/>
<keyword evidence="8" id="KW-1185">Reference proteome</keyword>
<dbReference type="InterPro" id="IPR000836">
    <property type="entry name" value="PRTase_dom"/>
</dbReference>
<dbReference type="GO" id="GO:0004845">
    <property type="term" value="F:uracil phosphoribosyltransferase activity"/>
    <property type="evidence" value="ECO:0007669"/>
    <property type="project" value="UniProtKB-UniRule"/>
</dbReference>
<reference evidence="7 8" key="1">
    <citation type="submission" date="2016-10" db="EMBL/GenBank/DDBJ databases">
        <authorList>
            <person name="de Groot N.N."/>
        </authorList>
    </citation>
    <scope>NUCLEOTIDE SEQUENCE [LARGE SCALE GENOMIC DNA]</scope>
    <source>
        <strain evidence="7 8">CGMCC 4.1877</strain>
    </source>
</reference>
<evidence type="ECO:0000256" key="4">
    <source>
        <dbReference type="HAMAP-Rule" id="MF_01219"/>
    </source>
</evidence>
<dbReference type="Gene3D" id="3.40.50.2020">
    <property type="match status" value="1"/>
</dbReference>
<keyword evidence="3 4" id="KW-0804">Transcription</keyword>
<name>A0A1I5A961_PSUAM</name>
<dbReference type="RefSeq" id="WP_093344489.1">
    <property type="nucleotide sequence ID" value="NZ_FOUY01000017.1"/>
</dbReference>
<dbReference type="EMBL" id="FOUY01000017">
    <property type="protein sequence ID" value="SFN59034.1"/>
    <property type="molecule type" value="Genomic_DNA"/>
</dbReference>
<evidence type="ECO:0000256" key="2">
    <source>
        <dbReference type="ARBA" id="ARBA00023015"/>
    </source>
</evidence>
<gene>
    <name evidence="4" type="primary">pyrR</name>
    <name evidence="7" type="ORF">SAMN05216207_101746</name>
</gene>
<comment type="function">
    <text evidence="4">Also displays a weak uracil phosphoribosyltransferase activity which is not physiologically significant.</text>
</comment>
<keyword evidence="2 4" id="KW-0805">Transcription regulation</keyword>
<dbReference type="PANTHER" id="PTHR11608:SF0">
    <property type="entry name" value="BIFUNCTIONAL PROTEIN PYRR"/>
    <property type="match status" value="1"/>
</dbReference>
<dbReference type="PANTHER" id="PTHR11608">
    <property type="entry name" value="BIFUNCTIONAL PROTEIN PYRR"/>
    <property type="match status" value="1"/>
</dbReference>
<dbReference type="InterPro" id="IPR029057">
    <property type="entry name" value="PRTase-like"/>
</dbReference>
<feature type="compositionally biased region" description="Gly residues" evidence="5">
    <location>
        <begin position="207"/>
        <end position="221"/>
    </location>
</feature>
<dbReference type="OrthoDB" id="9802227at2"/>
<evidence type="ECO:0000256" key="5">
    <source>
        <dbReference type="SAM" id="MobiDB-lite"/>
    </source>
</evidence>
<dbReference type="HAMAP" id="MF_01219">
    <property type="entry name" value="PyrR"/>
    <property type="match status" value="1"/>
</dbReference>
<dbReference type="Proteomes" id="UP000199614">
    <property type="component" value="Unassembled WGS sequence"/>
</dbReference>
<keyword evidence="4 7" id="KW-0808">Transferase</keyword>
<dbReference type="SUPFAM" id="SSF53271">
    <property type="entry name" value="PRTase-like"/>
    <property type="match status" value="1"/>
</dbReference>
<dbReference type="STRING" id="260086.SAMN05216207_101746"/>
<dbReference type="CDD" id="cd06223">
    <property type="entry name" value="PRTases_typeI"/>
    <property type="match status" value="1"/>
</dbReference>
<dbReference type="FunFam" id="3.40.50.2020:FF:000020">
    <property type="entry name" value="Bifunctional protein PyrR"/>
    <property type="match status" value="1"/>
</dbReference>
<dbReference type="InterPro" id="IPR023050">
    <property type="entry name" value="PyrR"/>
</dbReference>
<evidence type="ECO:0000256" key="3">
    <source>
        <dbReference type="ARBA" id="ARBA00023163"/>
    </source>
</evidence>
<accession>A0A1I5A961</accession>
<sequence>MAQNRRGDVGARDSGREQQPGRELLSAADVTRTIARIAHQIIEKTAFGPDGSDNLVLLGIPTRGVHVAHRLTAAIADFTGVAPAVGSVDATLYRDDLRRGPARALESTAMPEGGVDDKLVVLVDDVLMSGRTTRAALDALRDEGRPRSVQLAVLIDRGHRELPIRADYVGKNVPTSRSEQILVSLAETDGSDGVWIAQEEDPEPGGAQPGGSGSGDQGDGA</sequence>